<dbReference type="PRINTS" id="PR00081">
    <property type="entry name" value="GDHRDH"/>
</dbReference>
<reference evidence="2 3" key="1">
    <citation type="submission" date="2018-05" db="EMBL/GenBank/DDBJ databases">
        <title>Genomic Encyclopedia of Type Strains, Phase IV (KMG-IV): sequencing the most valuable type-strain genomes for metagenomic binning, comparative biology and taxonomic classification.</title>
        <authorList>
            <person name="Goeker M."/>
        </authorList>
    </citation>
    <scope>NUCLEOTIDE SEQUENCE [LARGE SCALE GENOMIC DNA]</scope>
    <source>
        <strain evidence="2 3">DSM 6462</strain>
    </source>
</reference>
<protein>
    <submittedName>
        <fullName evidence="2">2-hydroxycyclohexanecarboxyl-CoA dehydrogenase</fullName>
    </submittedName>
</protein>
<gene>
    <name evidence="2" type="ORF">C7450_101253</name>
</gene>
<dbReference type="InterPro" id="IPR036291">
    <property type="entry name" value="NAD(P)-bd_dom_sf"/>
</dbReference>
<dbReference type="Gene3D" id="3.40.50.720">
    <property type="entry name" value="NAD(P)-binding Rossmann-like Domain"/>
    <property type="match status" value="1"/>
</dbReference>
<dbReference type="RefSeq" id="WP_170146995.1">
    <property type="nucleotide sequence ID" value="NZ_JAHBRY010000001.1"/>
</dbReference>
<dbReference type="NCBIfam" id="NF009466">
    <property type="entry name" value="PRK12826.1-2"/>
    <property type="match status" value="1"/>
</dbReference>
<name>A0A2V3UUU2_9HYPH</name>
<accession>A0A2V3UUU2</accession>
<dbReference type="PRINTS" id="PR00080">
    <property type="entry name" value="SDRFAMILY"/>
</dbReference>
<dbReference type="Pfam" id="PF13561">
    <property type="entry name" value="adh_short_C2"/>
    <property type="match status" value="1"/>
</dbReference>
<evidence type="ECO:0000313" key="3">
    <source>
        <dbReference type="Proteomes" id="UP000248021"/>
    </source>
</evidence>
<dbReference type="AlphaFoldDB" id="A0A2V3UUU2"/>
<dbReference type="SUPFAM" id="SSF51735">
    <property type="entry name" value="NAD(P)-binding Rossmann-fold domains"/>
    <property type="match status" value="1"/>
</dbReference>
<dbReference type="EMBL" id="QJJK01000001">
    <property type="protein sequence ID" value="PXW64498.1"/>
    <property type="molecule type" value="Genomic_DNA"/>
</dbReference>
<dbReference type="InterPro" id="IPR050259">
    <property type="entry name" value="SDR"/>
</dbReference>
<dbReference type="PANTHER" id="PTHR42879:SF2">
    <property type="entry name" value="3-OXOACYL-[ACYL-CARRIER-PROTEIN] REDUCTASE FABG"/>
    <property type="match status" value="1"/>
</dbReference>
<dbReference type="PANTHER" id="PTHR42879">
    <property type="entry name" value="3-OXOACYL-(ACYL-CARRIER-PROTEIN) REDUCTASE"/>
    <property type="match status" value="1"/>
</dbReference>
<sequence length="249" mass="25869">MTVSRLDGRVAVVTGAGRGIGRAVAEALHARGARVAIADINGDTARRTADALGEGAFAVVGDAGRGDDVARMVAEVERGLGNIDILVNNAGQDNALSILDIDEAEWDRLMTTNLKSVFLWTKAVLPGMIAKGRGRVVSMSSLVGRQGAINGGIHYATTKAGILGFTRTLARQMAKHGITANAVAPGLIDTDLIRENVTPETRERLQQAIPLARLGATADVGNAVAFLASDEAAYITGATLDVNGGFWIG</sequence>
<dbReference type="GO" id="GO:0032787">
    <property type="term" value="P:monocarboxylic acid metabolic process"/>
    <property type="evidence" value="ECO:0007669"/>
    <property type="project" value="UniProtKB-ARBA"/>
</dbReference>
<dbReference type="FunFam" id="3.40.50.720:FF:000084">
    <property type="entry name" value="Short-chain dehydrogenase reductase"/>
    <property type="match status" value="1"/>
</dbReference>
<dbReference type="NCBIfam" id="NF005559">
    <property type="entry name" value="PRK07231.1"/>
    <property type="match status" value="1"/>
</dbReference>
<dbReference type="PROSITE" id="PS00061">
    <property type="entry name" value="ADH_SHORT"/>
    <property type="match status" value="1"/>
</dbReference>
<dbReference type="InterPro" id="IPR002347">
    <property type="entry name" value="SDR_fam"/>
</dbReference>
<proteinExistence type="inferred from homology"/>
<comment type="caution">
    <text evidence="2">The sequence shown here is derived from an EMBL/GenBank/DDBJ whole genome shotgun (WGS) entry which is preliminary data.</text>
</comment>
<evidence type="ECO:0000313" key="2">
    <source>
        <dbReference type="EMBL" id="PXW64498.1"/>
    </source>
</evidence>
<evidence type="ECO:0000256" key="1">
    <source>
        <dbReference type="ARBA" id="ARBA00006484"/>
    </source>
</evidence>
<organism evidence="2 3">
    <name type="scientific">Chelatococcus asaccharovorans</name>
    <dbReference type="NCBI Taxonomy" id="28210"/>
    <lineage>
        <taxon>Bacteria</taxon>
        <taxon>Pseudomonadati</taxon>
        <taxon>Pseudomonadota</taxon>
        <taxon>Alphaproteobacteria</taxon>
        <taxon>Hyphomicrobiales</taxon>
        <taxon>Chelatococcaceae</taxon>
        <taxon>Chelatococcus</taxon>
    </lineage>
</organism>
<dbReference type="Proteomes" id="UP000248021">
    <property type="component" value="Unassembled WGS sequence"/>
</dbReference>
<dbReference type="InterPro" id="IPR020904">
    <property type="entry name" value="Sc_DH/Rdtase_CS"/>
</dbReference>
<keyword evidence="3" id="KW-1185">Reference proteome</keyword>
<comment type="similarity">
    <text evidence="1">Belongs to the short-chain dehydrogenases/reductases (SDR) family.</text>
</comment>